<dbReference type="PROSITE" id="PS51898">
    <property type="entry name" value="TYR_RECOMBINASE"/>
    <property type="match status" value="1"/>
</dbReference>
<reference evidence="5" key="2">
    <citation type="journal article" date="2021" name="BMC Microbiol.">
        <title>The diversity among the species Tetragenococcus halophilus including new isolates from a lupine seed fermentation.</title>
        <authorList>
            <person name="Link T."/>
            <person name="Vogel R.F."/>
            <person name="Ehrmann M.A."/>
        </authorList>
    </citation>
    <scope>NUCLEOTIDE SEQUENCE</scope>
    <source>
        <strain evidence="5">TMW 2.2257</strain>
    </source>
</reference>
<dbReference type="PANTHER" id="PTHR30349">
    <property type="entry name" value="PHAGE INTEGRASE-RELATED"/>
    <property type="match status" value="1"/>
</dbReference>
<evidence type="ECO:0000259" key="4">
    <source>
        <dbReference type="PROSITE" id="PS51898"/>
    </source>
</evidence>
<accession>A0AB35HM04</accession>
<dbReference type="GO" id="GO:0015074">
    <property type="term" value="P:DNA integration"/>
    <property type="evidence" value="ECO:0007669"/>
    <property type="project" value="InterPro"/>
</dbReference>
<dbReference type="PANTHER" id="PTHR30349:SF64">
    <property type="entry name" value="PROPHAGE INTEGRASE INTD-RELATED"/>
    <property type="match status" value="1"/>
</dbReference>
<keyword evidence="2" id="KW-0238">DNA-binding</keyword>
<dbReference type="CDD" id="cd01189">
    <property type="entry name" value="INT_ICEBs1_C_like"/>
    <property type="match status" value="1"/>
</dbReference>
<evidence type="ECO:0000313" key="5">
    <source>
        <dbReference type="EMBL" id="MCO8297223.1"/>
    </source>
</evidence>
<name>A0AB35HM04_TETHA</name>
<dbReference type="EMBL" id="JACACB010000003">
    <property type="protein sequence ID" value="MCO8297223.1"/>
    <property type="molecule type" value="Genomic_DNA"/>
</dbReference>
<dbReference type="Gene3D" id="1.10.443.10">
    <property type="entry name" value="Intergrase catalytic core"/>
    <property type="match status" value="1"/>
</dbReference>
<dbReference type="Pfam" id="PF00589">
    <property type="entry name" value="Phage_integrase"/>
    <property type="match status" value="1"/>
</dbReference>
<gene>
    <name evidence="5" type="ORF">HXW75_01910</name>
</gene>
<organism evidence="5 6">
    <name type="scientific">Tetragenococcus halophilus</name>
    <name type="common">Pediococcus halophilus</name>
    <dbReference type="NCBI Taxonomy" id="51669"/>
    <lineage>
        <taxon>Bacteria</taxon>
        <taxon>Bacillati</taxon>
        <taxon>Bacillota</taxon>
        <taxon>Bacilli</taxon>
        <taxon>Lactobacillales</taxon>
        <taxon>Enterococcaceae</taxon>
        <taxon>Tetragenococcus</taxon>
    </lineage>
</organism>
<proteinExistence type="inferred from homology"/>
<dbReference type="RefSeq" id="WP_253209885.1">
    <property type="nucleotide sequence ID" value="NZ_JACACB010000003.1"/>
</dbReference>
<dbReference type="Gene3D" id="1.10.150.130">
    <property type="match status" value="1"/>
</dbReference>
<reference evidence="5" key="1">
    <citation type="submission" date="2020-06" db="EMBL/GenBank/DDBJ databases">
        <authorList>
            <person name="Link T."/>
            <person name="Ehrmann M."/>
        </authorList>
    </citation>
    <scope>NUCLEOTIDE SEQUENCE</scope>
    <source>
        <strain evidence="5">TMW 2.2257</strain>
    </source>
</reference>
<dbReference type="GO" id="GO:0003677">
    <property type="term" value="F:DNA binding"/>
    <property type="evidence" value="ECO:0007669"/>
    <property type="project" value="UniProtKB-KW"/>
</dbReference>
<protein>
    <submittedName>
        <fullName evidence="5">Site-specific integrase</fullName>
    </submittedName>
</protein>
<sequence length="397" mass="46699">MWMEELSNGKFTYRERYKDPYTEKYKKVSVTLNSKSNQAKNKAQRMLNEKIEKTLNKPQKTGMRFGSLYRKWATEFPKTVKERTFKTYKYPTIKIRNYFKDDIIIDNLKKQDVKEFLEEKYYTENYSYNYVNQMRNILISMFDYSPLEMNPARGISLKRKPATFEENEQIKQKYLEHEEAEKIIAYQRDALYGKRNADLTEFMLLTGVRFGEAVSLKEKDFDGNSITVNSTLDYVSHKTSEGHQTTTKTKNSQRVVELSDRAIEIMNEIIYENSLRALTEKYSDRKFIFTTKTGNPLHITNYNHSLKITAKNIGMDKTVTSHILRHTHVSMLAELRLPLKAIMNRVGHEDSKTTENIYTHVTKGMKKELINKLNEIVPYSCPKTKNKAKTEHSNIDK</sequence>
<dbReference type="Proteomes" id="UP001057280">
    <property type="component" value="Unassembled WGS sequence"/>
</dbReference>
<comment type="caution">
    <text evidence="5">The sequence shown here is derived from an EMBL/GenBank/DDBJ whole genome shotgun (WGS) entry which is preliminary data.</text>
</comment>
<evidence type="ECO:0000256" key="2">
    <source>
        <dbReference type="ARBA" id="ARBA00023125"/>
    </source>
</evidence>
<dbReference type="AlphaFoldDB" id="A0AB35HM04"/>
<dbReference type="InterPro" id="IPR010998">
    <property type="entry name" value="Integrase_recombinase_N"/>
</dbReference>
<dbReference type="InterPro" id="IPR011010">
    <property type="entry name" value="DNA_brk_join_enz"/>
</dbReference>
<dbReference type="GO" id="GO:0006310">
    <property type="term" value="P:DNA recombination"/>
    <property type="evidence" value="ECO:0007669"/>
    <property type="project" value="UniProtKB-KW"/>
</dbReference>
<dbReference type="InterPro" id="IPR013762">
    <property type="entry name" value="Integrase-like_cat_sf"/>
</dbReference>
<comment type="similarity">
    <text evidence="1">Belongs to the 'phage' integrase family.</text>
</comment>
<dbReference type="InterPro" id="IPR002104">
    <property type="entry name" value="Integrase_catalytic"/>
</dbReference>
<evidence type="ECO:0000256" key="1">
    <source>
        <dbReference type="ARBA" id="ARBA00008857"/>
    </source>
</evidence>
<keyword evidence="3" id="KW-0233">DNA recombination</keyword>
<dbReference type="InterPro" id="IPR050090">
    <property type="entry name" value="Tyrosine_recombinase_XerCD"/>
</dbReference>
<feature type="domain" description="Tyr recombinase" evidence="4">
    <location>
        <begin position="170"/>
        <end position="371"/>
    </location>
</feature>
<evidence type="ECO:0000256" key="3">
    <source>
        <dbReference type="ARBA" id="ARBA00023172"/>
    </source>
</evidence>
<dbReference type="SUPFAM" id="SSF56349">
    <property type="entry name" value="DNA breaking-rejoining enzymes"/>
    <property type="match status" value="1"/>
</dbReference>
<evidence type="ECO:0000313" key="6">
    <source>
        <dbReference type="Proteomes" id="UP001057280"/>
    </source>
</evidence>